<dbReference type="SMART" id="SM00360">
    <property type="entry name" value="RRM"/>
    <property type="match status" value="5"/>
</dbReference>
<dbReference type="Proteomes" id="UP001150904">
    <property type="component" value="Unassembled WGS sequence"/>
</dbReference>
<keyword evidence="7" id="KW-0539">Nucleus</keyword>
<dbReference type="InterPro" id="IPR035979">
    <property type="entry name" value="RBD_domain_sf"/>
</dbReference>
<dbReference type="PROSITE" id="PS50102">
    <property type="entry name" value="RRM"/>
    <property type="match status" value="5"/>
</dbReference>
<evidence type="ECO:0000256" key="9">
    <source>
        <dbReference type="PROSITE-ProRule" id="PRU00176"/>
    </source>
</evidence>
<protein>
    <recommendedName>
        <fullName evidence="3">Multiple RNA-binding domain-containing protein 1</fullName>
    </recommendedName>
</protein>
<dbReference type="GeneID" id="83175758"/>
<comment type="caution">
    <text evidence="12">The sequence shown here is derived from an EMBL/GenBank/DDBJ whole genome shotgun (WGS) entry which is preliminary data.</text>
</comment>
<keyword evidence="5" id="KW-0677">Repeat</keyword>
<dbReference type="GO" id="GO:1990904">
    <property type="term" value="C:ribonucleoprotein complex"/>
    <property type="evidence" value="ECO:0007669"/>
    <property type="project" value="UniProtKB-KW"/>
</dbReference>
<dbReference type="InterPro" id="IPR000504">
    <property type="entry name" value="RRM_dom"/>
</dbReference>
<feature type="region of interest" description="Disordered" evidence="10">
    <location>
        <begin position="128"/>
        <end position="253"/>
    </location>
</feature>
<accession>A0A9W9NG71</accession>
<gene>
    <name evidence="12" type="ORF">N7498_001395</name>
</gene>
<dbReference type="RefSeq" id="XP_058313869.1">
    <property type="nucleotide sequence ID" value="XM_058448458.1"/>
</dbReference>
<feature type="domain" description="RRM" evidence="11">
    <location>
        <begin position="702"/>
        <end position="779"/>
    </location>
</feature>
<sequence length="824" mass="92042">MESTRVFVSGLPPSCSNDQLRSHFAGRFQVTDAHVLPKRRMGFVGFKSNEVAKEAASYFNRTYMKMSKISVDLARPIDSKSDRAHPTRRLDAVETAENALKRKRDAEKAQDPKLQEYMSLMHNSKTRTWANDDMIPPSEQPTPAINQPTEDTSVTEELPSHPKKARTQEPSTGASKEQPQPMAVDSGADEGEDTPAQEETEEPEEAGPVSDADWLRSKTSRLLGLLDEDEQVDFEQHKAEEPTEPPRRSNVESRTAAIENIGSEKIVSEPVTNDDDVAQEIPEREDQEPINDQNIDLIRASARLFLRNLAYDIKEADLQPLFAPYGKLEEIHVAFDTRTETSKGFAYVQYADADGAVDAYRDLDGKHFQGRILHILPASEKKTYKIDEYDLSKLPLKKQTQIKRKMNATSSTFSWNSLYMNSDAVMSSVAQRLGVSKSDLLDPTSSDAAVKQAHAETHVIQETKAYFAANGVNIDAFKHRERGNTAMLVKNFSYGVKSEELRKLFDPYGQVIRLLMPPSGTIAIVEFAKPDEAQKAFRGLAYRKMGDSILFLEKAPKDLFDPNVAPKNVALETKGKGQGFSTSDTFAADETEGAFTTTLFVKNLAFSTNNEKFLEVFRPLDGFVTGRIKTKPDPKKPGQTLSMGFGFAEFKTKAQAQSALAAMNGYKLDGHELLIRASHKGMDAAEERRREDTAKKIAARRTKIIIKNLPFQVTKKDIRSLFGAYGQLRSVRVPQKFDRSARGFGFADFISAREAENAIDALKNTHLLGRRLVLEFANEEAVDPEEEIARLEKKVGEQVDRVKLQQLTGSGRKKFTVGGQEEEA</sequence>
<dbReference type="GO" id="GO:0005634">
    <property type="term" value="C:nucleus"/>
    <property type="evidence" value="ECO:0007669"/>
    <property type="project" value="UniProtKB-SubCell"/>
</dbReference>
<dbReference type="InterPro" id="IPR034482">
    <property type="entry name" value="Mrd1_RRM3"/>
</dbReference>
<evidence type="ECO:0000259" key="11">
    <source>
        <dbReference type="PROSITE" id="PS50102"/>
    </source>
</evidence>
<dbReference type="GO" id="GO:0006364">
    <property type="term" value="P:rRNA processing"/>
    <property type="evidence" value="ECO:0007669"/>
    <property type="project" value="UniProtKB-KW"/>
</dbReference>
<dbReference type="EMBL" id="JAPQKR010000004">
    <property type="protein sequence ID" value="KAJ5219296.1"/>
    <property type="molecule type" value="Genomic_DNA"/>
</dbReference>
<feature type="domain" description="RRM" evidence="11">
    <location>
        <begin position="302"/>
        <end position="380"/>
    </location>
</feature>
<dbReference type="Gene3D" id="3.30.70.330">
    <property type="match status" value="5"/>
</dbReference>
<evidence type="ECO:0000256" key="5">
    <source>
        <dbReference type="ARBA" id="ARBA00022737"/>
    </source>
</evidence>
<feature type="compositionally biased region" description="Polar residues" evidence="10">
    <location>
        <begin position="168"/>
        <end position="178"/>
    </location>
</feature>
<dbReference type="FunFam" id="3.30.70.330:FF:000459">
    <property type="entry name" value="Multiple RNA-binding domain-containing protein 1"/>
    <property type="match status" value="1"/>
</dbReference>
<reference evidence="12" key="1">
    <citation type="submission" date="2022-12" db="EMBL/GenBank/DDBJ databases">
        <authorList>
            <person name="Petersen C."/>
        </authorList>
    </citation>
    <scope>NUCLEOTIDE SEQUENCE</scope>
    <source>
        <strain evidence="12">IBT 15544</strain>
    </source>
</reference>
<dbReference type="PANTHER" id="PTHR48025">
    <property type="entry name" value="OS02G0815200 PROTEIN"/>
    <property type="match status" value="1"/>
</dbReference>
<dbReference type="CDD" id="cd12568">
    <property type="entry name" value="RRM3_MRD1"/>
    <property type="match status" value="1"/>
</dbReference>
<evidence type="ECO:0000256" key="3">
    <source>
        <dbReference type="ARBA" id="ARBA00013428"/>
    </source>
</evidence>
<name>A0A9W9NG71_9EURO</name>
<feature type="domain" description="RRM" evidence="11">
    <location>
        <begin position="485"/>
        <end position="557"/>
    </location>
</feature>
<evidence type="ECO:0000256" key="6">
    <source>
        <dbReference type="ARBA" id="ARBA00022884"/>
    </source>
</evidence>
<dbReference type="GO" id="GO:0003729">
    <property type="term" value="F:mRNA binding"/>
    <property type="evidence" value="ECO:0007669"/>
    <property type="project" value="TreeGrafter"/>
</dbReference>
<evidence type="ECO:0000313" key="12">
    <source>
        <dbReference type="EMBL" id="KAJ5219296.1"/>
    </source>
</evidence>
<dbReference type="AlphaFoldDB" id="A0A9W9NG71"/>
<keyword evidence="13" id="KW-1185">Reference proteome</keyword>
<dbReference type="Pfam" id="PF00076">
    <property type="entry name" value="RRM_1"/>
    <property type="match status" value="5"/>
</dbReference>
<comment type="similarity">
    <text evidence="2">Belongs to the RRM MRD1 family.</text>
</comment>
<dbReference type="SUPFAM" id="SSF54928">
    <property type="entry name" value="RNA-binding domain, RBD"/>
    <property type="match status" value="3"/>
</dbReference>
<comment type="subcellular location">
    <subcellularLocation>
        <location evidence="1">Nucleus</location>
    </subcellularLocation>
</comment>
<keyword evidence="6 9" id="KW-0694">RNA-binding</keyword>
<evidence type="ECO:0000256" key="4">
    <source>
        <dbReference type="ARBA" id="ARBA00022552"/>
    </source>
</evidence>
<dbReference type="PANTHER" id="PTHR48025:SF1">
    <property type="entry name" value="RRM DOMAIN-CONTAINING PROTEIN"/>
    <property type="match status" value="1"/>
</dbReference>
<keyword evidence="8" id="KW-0687">Ribonucleoprotein</keyword>
<evidence type="ECO:0000313" key="13">
    <source>
        <dbReference type="Proteomes" id="UP001150904"/>
    </source>
</evidence>
<feature type="domain" description="RRM" evidence="11">
    <location>
        <begin position="597"/>
        <end position="680"/>
    </location>
</feature>
<feature type="compositionally biased region" description="Polar residues" evidence="10">
    <location>
        <begin position="141"/>
        <end position="152"/>
    </location>
</feature>
<evidence type="ECO:0000256" key="7">
    <source>
        <dbReference type="ARBA" id="ARBA00023242"/>
    </source>
</evidence>
<proteinExistence type="inferred from homology"/>
<dbReference type="InterPro" id="IPR012677">
    <property type="entry name" value="Nucleotide-bd_a/b_plait_sf"/>
</dbReference>
<feature type="domain" description="RRM" evidence="11">
    <location>
        <begin position="4"/>
        <end position="76"/>
    </location>
</feature>
<keyword evidence="4" id="KW-0698">rRNA processing</keyword>
<evidence type="ECO:0000256" key="2">
    <source>
        <dbReference type="ARBA" id="ARBA00008033"/>
    </source>
</evidence>
<dbReference type="OrthoDB" id="439639at2759"/>
<feature type="compositionally biased region" description="Basic and acidic residues" evidence="10">
    <location>
        <begin position="234"/>
        <end position="251"/>
    </location>
</feature>
<dbReference type="FunFam" id="3.30.70.330:FF:000247">
    <property type="entry name" value="Multiple RNA-binding domain-containing protein 1"/>
    <property type="match status" value="1"/>
</dbReference>
<dbReference type="InterPro" id="IPR050502">
    <property type="entry name" value="Euk_RNA-bind_prot"/>
</dbReference>
<feature type="compositionally biased region" description="Acidic residues" evidence="10">
    <location>
        <begin position="187"/>
        <end position="205"/>
    </location>
</feature>
<evidence type="ECO:0000256" key="8">
    <source>
        <dbReference type="ARBA" id="ARBA00023274"/>
    </source>
</evidence>
<organism evidence="12 13">
    <name type="scientific">Penicillium cinerascens</name>
    <dbReference type="NCBI Taxonomy" id="70096"/>
    <lineage>
        <taxon>Eukaryota</taxon>
        <taxon>Fungi</taxon>
        <taxon>Dikarya</taxon>
        <taxon>Ascomycota</taxon>
        <taxon>Pezizomycotina</taxon>
        <taxon>Eurotiomycetes</taxon>
        <taxon>Eurotiomycetidae</taxon>
        <taxon>Eurotiales</taxon>
        <taxon>Aspergillaceae</taxon>
        <taxon>Penicillium</taxon>
    </lineage>
</organism>
<evidence type="ECO:0000256" key="10">
    <source>
        <dbReference type="SAM" id="MobiDB-lite"/>
    </source>
</evidence>
<evidence type="ECO:0000256" key="1">
    <source>
        <dbReference type="ARBA" id="ARBA00004123"/>
    </source>
</evidence>
<reference evidence="12" key="2">
    <citation type="journal article" date="2023" name="IMA Fungus">
        <title>Comparative genomic study of the Penicillium genus elucidates a diverse pangenome and 15 lateral gene transfer events.</title>
        <authorList>
            <person name="Petersen C."/>
            <person name="Sorensen T."/>
            <person name="Nielsen M.R."/>
            <person name="Sondergaard T.E."/>
            <person name="Sorensen J.L."/>
            <person name="Fitzpatrick D.A."/>
            <person name="Frisvad J.C."/>
            <person name="Nielsen K.L."/>
        </authorList>
    </citation>
    <scope>NUCLEOTIDE SEQUENCE</scope>
    <source>
        <strain evidence="12">IBT 15544</strain>
    </source>
</reference>